<dbReference type="CDD" id="cd02947">
    <property type="entry name" value="TRX_family"/>
    <property type="match status" value="1"/>
</dbReference>
<dbReference type="SUPFAM" id="SSF52833">
    <property type="entry name" value="Thioredoxin-like"/>
    <property type="match status" value="1"/>
</dbReference>
<dbReference type="PANTHER" id="PTHR38795">
    <property type="entry name" value="DUF6604 DOMAIN-CONTAINING PROTEIN"/>
    <property type="match status" value="1"/>
</dbReference>
<gene>
    <name evidence="1" type="ORF">KHLLAP_LOCUS687</name>
</gene>
<accession>A0AAI8YAL5</accession>
<dbReference type="Gene3D" id="3.40.30.10">
    <property type="entry name" value="Glutaredoxin"/>
    <property type="match status" value="1"/>
</dbReference>
<dbReference type="Proteomes" id="UP001295740">
    <property type="component" value="Unassembled WGS sequence"/>
</dbReference>
<keyword evidence="2" id="KW-1185">Reference proteome</keyword>
<evidence type="ECO:0000313" key="1">
    <source>
        <dbReference type="EMBL" id="CAJ2500219.1"/>
    </source>
</evidence>
<dbReference type="InterPro" id="IPR036249">
    <property type="entry name" value="Thioredoxin-like_sf"/>
</dbReference>
<reference evidence="1" key="1">
    <citation type="submission" date="2023-10" db="EMBL/GenBank/DDBJ databases">
        <authorList>
            <person name="Hackl T."/>
        </authorList>
    </citation>
    <scope>NUCLEOTIDE SEQUENCE</scope>
</reference>
<evidence type="ECO:0000313" key="2">
    <source>
        <dbReference type="Proteomes" id="UP001295740"/>
    </source>
</evidence>
<name>A0AAI8YAL5_9PEZI</name>
<dbReference type="EMBL" id="CAUWAG010000003">
    <property type="protein sequence ID" value="CAJ2500219.1"/>
    <property type="molecule type" value="Genomic_DNA"/>
</dbReference>
<comment type="caution">
    <text evidence="1">The sequence shown here is derived from an EMBL/GenBank/DDBJ whole genome shotgun (WGS) entry which is preliminary data.</text>
</comment>
<proteinExistence type="predicted"/>
<organism evidence="1 2">
    <name type="scientific">Anthostomella pinea</name>
    <dbReference type="NCBI Taxonomy" id="933095"/>
    <lineage>
        <taxon>Eukaryota</taxon>
        <taxon>Fungi</taxon>
        <taxon>Dikarya</taxon>
        <taxon>Ascomycota</taxon>
        <taxon>Pezizomycotina</taxon>
        <taxon>Sordariomycetes</taxon>
        <taxon>Xylariomycetidae</taxon>
        <taxon>Xylariales</taxon>
        <taxon>Xylariaceae</taxon>
        <taxon>Anthostomella</taxon>
    </lineage>
</organism>
<dbReference type="AlphaFoldDB" id="A0AAI8YAL5"/>
<dbReference type="PANTHER" id="PTHR38795:SF1">
    <property type="entry name" value="DUF6604 DOMAIN-CONTAINING PROTEIN"/>
    <property type="match status" value="1"/>
</dbReference>
<protein>
    <submittedName>
        <fullName evidence="1">Uu.00g030720.m01.CDS01</fullName>
    </submittedName>
</protein>
<sequence>MDQLDIRVIKPAAQDEFINTHNPVYTGSVLLKLALLYHDTGLSLANHHLSIFATAHLYNALRQLHMLQDKWHVMDRIIELHKRALFADAIPTRTADMADRLKYRLDATRKTFFRDEKYKFNERDSFQALKSMLDPSISNGKALYQIEQQAIDHYKNSLQPTKGAAAFQRRKQQFTPVDLVGSLQDALTPVLDDLSIDYIRLTKRCIRLLGDFTKLFNVHLISEGVDEIRCTSVKDRNNTNDQGHLIIAFEALQEAKSVREMGIYNYRAGEGEVNGYSTAMNDDPDDEYRRGMGLLTASQLFRRLLTKENTEFRFLPLASPQARALTSVDPNEAYGAYPTHNEEGVSFVQDQVRCIITASSAAELQKLLGSTTYAAVDFFADWYFREPTVPQTFFEMAHKHGIPGVLMFAPANTDDMRDFAAKHQVKTESGFLFFKDGRQVAVDGKTVVGGRDLKGLRAAAVKLGGLAKKRAAPAS</sequence>